<feature type="coiled-coil region" evidence="6">
    <location>
        <begin position="115"/>
        <end position="152"/>
    </location>
</feature>
<sequence>MRTDVANDRANVENCPNIESKKGKLADEQKATAGVRRTLQPLQLSAGGKTNLVGGGRSPMPSNKEKNQQVHVDSKPMKKLKSSEQQKQIIVETPKNHVTAEDLTTEESPSAEYWKALAERRREALENALIENQRLTERVAILEEENSKVAELLNESTQIIESLTEMLNESGIGTEIESP</sequence>
<dbReference type="PANTHER" id="PTHR13372:SF5">
    <property type="entry name" value="GEMININ"/>
    <property type="match status" value="1"/>
</dbReference>
<evidence type="ECO:0000313" key="9">
    <source>
        <dbReference type="Proteomes" id="UP001307889"/>
    </source>
</evidence>
<keyword evidence="9" id="KW-1185">Reference proteome</keyword>
<dbReference type="InterPro" id="IPR022786">
    <property type="entry name" value="Geminin/Multicilin"/>
</dbReference>
<protein>
    <submittedName>
        <fullName evidence="8">Geminin</fullName>
    </submittedName>
</protein>
<feature type="region of interest" description="Disordered" evidence="7">
    <location>
        <begin position="1"/>
        <end position="86"/>
    </location>
</feature>
<dbReference type="Pfam" id="PF07412">
    <property type="entry name" value="Geminin"/>
    <property type="match status" value="1"/>
</dbReference>
<evidence type="ECO:0000256" key="6">
    <source>
        <dbReference type="SAM" id="Coils"/>
    </source>
</evidence>
<keyword evidence="4" id="KW-0539">Nucleus</keyword>
<accession>A0ABN7AK64</accession>
<evidence type="ECO:0000256" key="1">
    <source>
        <dbReference type="ARBA" id="ARBA00004123"/>
    </source>
</evidence>
<keyword evidence="3 6" id="KW-0175">Coiled coil</keyword>
<evidence type="ECO:0000256" key="4">
    <source>
        <dbReference type="ARBA" id="ARBA00023242"/>
    </source>
</evidence>
<dbReference type="Gene3D" id="1.20.5.1180">
    <property type="entry name" value="Geminin coiled-coil domain"/>
    <property type="match status" value="1"/>
</dbReference>
<feature type="compositionally biased region" description="Basic and acidic residues" evidence="7">
    <location>
        <begin position="19"/>
        <end position="30"/>
    </location>
</feature>
<dbReference type="EMBL" id="AP028911">
    <property type="protein sequence ID" value="BES92619.1"/>
    <property type="molecule type" value="Genomic_DNA"/>
</dbReference>
<feature type="compositionally biased region" description="Basic and acidic residues" evidence="7">
    <location>
        <begin position="63"/>
        <end position="84"/>
    </location>
</feature>
<evidence type="ECO:0000256" key="5">
    <source>
        <dbReference type="ARBA" id="ARBA00023306"/>
    </source>
</evidence>
<organism evidence="8 9">
    <name type="scientific">Nesidiocoris tenuis</name>
    <dbReference type="NCBI Taxonomy" id="355587"/>
    <lineage>
        <taxon>Eukaryota</taxon>
        <taxon>Metazoa</taxon>
        <taxon>Ecdysozoa</taxon>
        <taxon>Arthropoda</taxon>
        <taxon>Hexapoda</taxon>
        <taxon>Insecta</taxon>
        <taxon>Pterygota</taxon>
        <taxon>Neoptera</taxon>
        <taxon>Paraneoptera</taxon>
        <taxon>Hemiptera</taxon>
        <taxon>Heteroptera</taxon>
        <taxon>Panheteroptera</taxon>
        <taxon>Cimicomorpha</taxon>
        <taxon>Miridae</taxon>
        <taxon>Dicyphina</taxon>
        <taxon>Nesidiocoris</taxon>
    </lineage>
</organism>
<evidence type="ECO:0000256" key="3">
    <source>
        <dbReference type="ARBA" id="ARBA00023054"/>
    </source>
</evidence>
<gene>
    <name evidence="8" type="ORF">NTJ_05428</name>
</gene>
<keyword evidence="5" id="KW-0131">Cell cycle</keyword>
<name>A0ABN7AK64_9HEMI</name>
<comment type="subcellular location">
    <subcellularLocation>
        <location evidence="1">Nucleus</location>
    </subcellularLocation>
</comment>
<feature type="compositionally biased region" description="Basic and acidic residues" evidence="7">
    <location>
        <begin position="1"/>
        <end position="11"/>
    </location>
</feature>
<comment type="similarity">
    <text evidence="2">Belongs to the geminin family.</text>
</comment>
<reference evidence="8 9" key="1">
    <citation type="submission" date="2023-09" db="EMBL/GenBank/DDBJ databases">
        <title>Nesidiocoris tenuis whole genome shotgun sequence.</title>
        <authorList>
            <person name="Shibata T."/>
            <person name="Shimoda M."/>
            <person name="Kobayashi T."/>
            <person name="Uehara T."/>
        </authorList>
    </citation>
    <scope>NUCLEOTIDE SEQUENCE [LARGE SCALE GENOMIC DNA]</scope>
    <source>
        <strain evidence="8 9">Japan</strain>
    </source>
</reference>
<dbReference type="SUPFAM" id="SSF111469">
    <property type="entry name" value="Geminin coiled-coil domain"/>
    <property type="match status" value="1"/>
</dbReference>
<evidence type="ECO:0000256" key="2">
    <source>
        <dbReference type="ARBA" id="ARBA00007979"/>
    </source>
</evidence>
<evidence type="ECO:0000313" key="8">
    <source>
        <dbReference type="EMBL" id="BES92619.1"/>
    </source>
</evidence>
<dbReference type="Proteomes" id="UP001307889">
    <property type="component" value="Chromosome 3"/>
</dbReference>
<proteinExistence type="inferred from homology"/>
<evidence type="ECO:0000256" key="7">
    <source>
        <dbReference type="SAM" id="MobiDB-lite"/>
    </source>
</evidence>
<dbReference type="PANTHER" id="PTHR13372">
    <property type="entry name" value="GEMININ"/>
    <property type="match status" value="1"/>
</dbReference>